<dbReference type="Proteomes" id="UP000003653">
    <property type="component" value="Unassembled WGS sequence"/>
</dbReference>
<comment type="caution">
    <text evidence="1">The sequence shown here is derived from an EMBL/GenBank/DDBJ whole genome shotgun (WGS) entry which is preliminary data.</text>
</comment>
<name>D5PF95_9MYCO</name>
<dbReference type="EMBL" id="ADNV01000331">
    <property type="protein sequence ID" value="EFG75276.1"/>
    <property type="molecule type" value="Genomic_DNA"/>
</dbReference>
<dbReference type="AlphaFoldDB" id="D5PF95"/>
<evidence type="ECO:0000313" key="2">
    <source>
        <dbReference type="Proteomes" id="UP000003653"/>
    </source>
</evidence>
<gene>
    <name evidence="1" type="ORF">HMPREF0591_4839</name>
</gene>
<dbReference type="HOGENOM" id="CLU_177723_0_0_11"/>
<proteinExistence type="predicted"/>
<dbReference type="RefSeq" id="WP_007168828.1">
    <property type="nucleotide sequence ID" value="NZ_GG770554.1"/>
</dbReference>
<accession>D5PF95</accession>
<keyword evidence="2" id="KW-1185">Reference proteome</keyword>
<reference evidence="1 2" key="1">
    <citation type="submission" date="2010-04" db="EMBL/GenBank/DDBJ databases">
        <authorList>
            <person name="Muzny D."/>
            <person name="Qin X."/>
            <person name="Deng J."/>
            <person name="Jiang H."/>
            <person name="Liu Y."/>
            <person name="Qu J."/>
            <person name="Song X.-Z."/>
            <person name="Zhang L."/>
            <person name="Thornton R."/>
            <person name="Coyle M."/>
            <person name="Francisco L."/>
            <person name="Jackson L."/>
            <person name="Javaid M."/>
            <person name="Korchina V."/>
            <person name="Kovar C."/>
            <person name="Mata R."/>
            <person name="Mathew T."/>
            <person name="Ngo R."/>
            <person name="Nguyen L."/>
            <person name="Nguyen N."/>
            <person name="Okwuonu G."/>
            <person name="Ongeri F."/>
            <person name="Pham C."/>
            <person name="Simmons D."/>
            <person name="Wilczek-Boney K."/>
            <person name="Hale W."/>
            <person name="Jakkamsetti A."/>
            <person name="Pham P."/>
            <person name="Ruth R."/>
            <person name="San Lucas F."/>
            <person name="Warren J."/>
            <person name="Zhang J."/>
            <person name="Zhao Z."/>
            <person name="Zhou C."/>
            <person name="Zhu D."/>
            <person name="Lee S."/>
            <person name="Bess C."/>
            <person name="Blankenburg K."/>
            <person name="Forbes L."/>
            <person name="Fu Q."/>
            <person name="Gubbala S."/>
            <person name="Hirani K."/>
            <person name="Jayaseelan J.C."/>
            <person name="Lara F."/>
            <person name="Munidasa M."/>
            <person name="Palculict T."/>
            <person name="Patil S."/>
            <person name="Pu L.-L."/>
            <person name="Saada N."/>
            <person name="Tang L."/>
            <person name="Weissenberger G."/>
            <person name="Zhu Y."/>
            <person name="Hemphill L."/>
            <person name="Shang Y."/>
            <person name="Youmans B."/>
            <person name="Ayvaz T."/>
            <person name="Ross M."/>
            <person name="Santibanez J."/>
            <person name="Aqrawi P."/>
            <person name="Gross S."/>
            <person name="Joshi V."/>
            <person name="Fowler G."/>
            <person name="Nazareth L."/>
            <person name="Reid J."/>
            <person name="Worley K."/>
            <person name="Petrosino J."/>
            <person name="Highlander S."/>
            <person name="Gibbs R."/>
        </authorList>
    </citation>
    <scope>NUCLEOTIDE SEQUENCE [LARGE SCALE GENOMIC DNA]</scope>
    <source>
        <strain evidence="1 2">ATCC BAA-614</strain>
    </source>
</reference>
<evidence type="ECO:0000313" key="1">
    <source>
        <dbReference type="EMBL" id="EFG75276.1"/>
    </source>
</evidence>
<protein>
    <submittedName>
        <fullName evidence="1">Uncharacterized protein</fullName>
    </submittedName>
</protein>
<sequence>MSAPILTGPKRILRKWRQRRDLPIVRLEPGPTDDEIEFGNDLDYFRGLLDAIHTNRIYRRGTVAPFPSIMSTTLDVALYLVRKDFPDQVAGELAAWRADIAAAAA</sequence>
<organism evidence="1 2">
    <name type="scientific">Mycobacterium parascrofulaceum ATCC BAA-614</name>
    <dbReference type="NCBI Taxonomy" id="525368"/>
    <lineage>
        <taxon>Bacteria</taxon>
        <taxon>Bacillati</taxon>
        <taxon>Actinomycetota</taxon>
        <taxon>Actinomycetes</taxon>
        <taxon>Mycobacteriales</taxon>
        <taxon>Mycobacteriaceae</taxon>
        <taxon>Mycobacterium</taxon>
        <taxon>Mycobacterium simiae complex</taxon>
    </lineage>
</organism>